<comment type="caution">
    <text evidence="4">The sequence shown here is derived from an EMBL/GenBank/DDBJ whole genome shotgun (WGS) entry which is preliminary data.</text>
</comment>
<dbReference type="InterPro" id="IPR036629">
    <property type="entry name" value="YjbJ_sf"/>
</dbReference>
<feature type="domain" description="CsbD-like" evidence="3">
    <location>
        <begin position="4"/>
        <end position="55"/>
    </location>
</feature>
<evidence type="ECO:0000256" key="1">
    <source>
        <dbReference type="ARBA" id="ARBA00009129"/>
    </source>
</evidence>
<gene>
    <name evidence="4" type="ORF">GTP41_24875</name>
</gene>
<dbReference type="RefSeq" id="WP_161028284.1">
    <property type="nucleotide sequence ID" value="NZ_WWCJ01000028.1"/>
</dbReference>
<sequence length="68" mass="7478">MNKDQVKGKAKEIGGKIQEEAGELVGSSKQQVKGVAKQVEGKLQKQRGDLREAIDDTTDELIDRGNRQ</sequence>
<comment type="similarity">
    <text evidence="1">Belongs to the UPF0337 (CsbD) family.</text>
</comment>
<organism evidence="4 5">
    <name type="scientific">Pseudoduganella guangdongensis</name>
    <dbReference type="NCBI Taxonomy" id="2692179"/>
    <lineage>
        <taxon>Bacteria</taxon>
        <taxon>Pseudomonadati</taxon>
        <taxon>Pseudomonadota</taxon>
        <taxon>Betaproteobacteria</taxon>
        <taxon>Burkholderiales</taxon>
        <taxon>Oxalobacteraceae</taxon>
        <taxon>Telluria group</taxon>
        <taxon>Pseudoduganella</taxon>
    </lineage>
</organism>
<dbReference type="AlphaFoldDB" id="A0A6N9HPK6"/>
<dbReference type="InterPro" id="IPR008462">
    <property type="entry name" value="CsbD"/>
</dbReference>
<evidence type="ECO:0000313" key="4">
    <source>
        <dbReference type="EMBL" id="MYN05336.1"/>
    </source>
</evidence>
<evidence type="ECO:0000313" key="5">
    <source>
        <dbReference type="Proteomes" id="UP000448575"/>
    </source>
</evidence>
<proteinExistence type="inferred from homology"/>
<feature type="compositionally biased region" description="Basic and acidic residues" evidence="2">
    <location>
        <begin position="39"/>
        <end position="54"/>
    </location>
</feature>
<dbReference type="SUPFAM" id="SSF69047">
    <property type="entry name" value="Hypothetical protein YjbJ"/>
    <property type="match status" value="1"/>
</dbReference>
<protein>
    <submittedName>
        <fullName evidence="4">CsbD family protein</fullName>
    </submittedName>
</protein>
<dbReference type="EMBL" id="WWCJ01000028">
    <property type="protein sequence ID" value="MYN05336.1"/>
    <property type="molecule type" value="Genomic_DNA"/>
</dbReference>
<evidence type="ECO:0000256" key="2">
    <source>
        <dbReference type="SAM" id="MobiDB-lite"/>
    </source>
</evidence>
<feature type="region of interest" description="Disordered" evidence="2">
    <location>
        <begin position="38"/>
        <end position="68"/>
    </location>
</feature>
<dbReference type="Pfam" id="PF05532">
    <property type="entry name" value="CsbD"/>
    <property type="match status" value="1"/>
</dbReference>
<dbReference type="Gene3D" id="1.10.1470.10">
    <property type="entry name" value="YjbJ"/>
    <property type="match status" value="1"/>
</dbReference>
<evidence type="ECO:0000259" key="3">
    <source>
        <dbReference type="Pfam" id="PF05532"/>
    </source>
</evidence>
<name>A0A6N9HPK6_9BURK</name>
<dbReference type="Proteomes" id="UP000448575">
    <property type="component" value="Unassembled WGS sequence"/>
</dbReference>
<reference evidence="4 5" key="1">
    <citation type="submission" date="2019-12" db="EMBL/GenBank/DDBJ databases">
        <title>Novel species isolated from a subtropical stream in China.</title>
        <authorList>
            <person name="Lu H."/>
        </authorList>
    </citation>
    <scope>NUCLEOTIDE SEQUENCE [LARGE SCALE GENOMIC DNA]</scope>
    <source>
        <strain evidence="4 5">DS3</strain>
    </source>
</reference>
<keyword evidence="5" id="KW-1185">Reference proteome</keyword>
<accession>A0A6N9HPK6</accession>